<evidence type="ECO:0000259" key="1">
    <source>
        <dbReference type="PROSITE" id="PS50405"/>
    </source>
</evidence>
<dbReference type="InterPro" id="IPR010987">
    <property type="entry name" value="Glutathione-S-Trfase_C-like"/>
</dbReference>
<feature type="domain" description="GST C-terminal" evidence="1">
    <location>
        <begin position="104"/>
        <end position="248"/>
    </location>
</feature>
<dbReference type="InterPro" id="IPR036249">
    <property type="entry name" value="Thioredoxin-like_sf"/>
</dbReference>
<dbReference type="SUPFAM" id="SSF52833">
    <property type="entry name" value="Thioredoxin-like"/>
    <property type="match status" value="1"/>
</dbReference>
<dbReference type="Pfam" id="PF13417">
    <property type="entry name" value="GST_N_3"/>
    <property type="match status" value="1"/>
</dbReference>
<protein>
    <recommendedName>
        <fullName evidence="1">GST C-terminal domain-containing protein</fullName>
    </recommendedName>
</protein>
<dbReference type="InterPro" id="IPR058268">
    <property type="entry name" value="DUF7962"/>
</dbReference>
<dbReference type="AlphaFoldDB" id="A0AA40CEK3"/>
<dbReference type="InterPro" id="IPR004045">
    <property type="entry name" value="Glutathione_S-Trfase_N"/>
</dbReference>
<dbReference type="EMBL" id="JAULSR010000001">
    <property type="protein sequence ID" value="KAK0635602.1"/>
    <property type="molecule type" value="Genomic_DNA"/>
</dbReference>
<name>A0AA40CEK3_9PEZI</name>
<dbReference type="Proteomes" id="UP001174934">
    <property type="component" value="Unassembled WGS sequence"/>
</dbReference>
<gene>
    <name evidence="2" type="ORF">B0T17DRAFT_612444</name>
</gene>
<evidence type="ECO:0000313" key="3">
    <source>
        <dbReference type="Proteomes" id="UP001174934"/>
    </source>
</evidence>
<dbReference type="Gene3D" id="3.40.30.110">
    <property type="match status" value="2"/>
</dbReference>
<organism evidence="2 3">
    <name type="scientific">Bombardia bombarda</name>
    <dbReference type="NCBI Taxonomy" id="252184"/>
    <lineage>
        <taxon>Eukaryota</taxon>
        <taxon>Fungi</taxon>
        <taxon>Dikarya</taxon>
        <taxon>Ascomycota</taxon>
        <taxon>Pezizomycotina</taxon>
        <taxon>Sordariomycetes</taxon>
        <taxon>Sordariomycetidae</taxon>
        <taxon>Sordariales</taxon>
        <taxon>Lasiosphaeriaceae</taxon>
        <taxon>Bombardia</taxon>
    </lineage>
</organism>
<dbReference type="PROSITE" id="PS50405">
    <property type="entry name" value="GST_CTER"/>
    <property type="match status" value="1"/>
</dbReference>
<reference evidence="2" key="1">
    <citation type="submission" date="2023-06" db="EMBL/GenBank/DDBJ databases">
        <title>Genome-scale phylogeny and comparative genomics of the fungal order Sordariales.</title>
        <authorList>
            <consortium name="Lawrence Berkeley National Laboratory"/>
            <person name="Hensen N."/>
            <person name="Bonometti L."/>
            <person name="Westerberg I."/>
            <person name="Brannstrom I.O."/>
            <person name="Guillou S."/>
            <person name="Cros-Aarteil S."/>
            <person name="Calhoun S."/>
            <person name="Haridas S."/>
            <person name="Kuo A."/>
            <person name="Mondo S."/>
            <person name="Pangilinan J."/>
            <person name="Riley R."/>
            <person name="LaButti K."/>
            <person name="Andreopoulos B."/>
            <person name="Lipzen A."/>
            <person name="Chen C."/>
            <person name="Yanf M."/>
            <person name="Daum C."/>
            <person name="Ng V."/>
            <person name="Clum A."/>
            <person name="Steindorff A."/>
            <person name="Ohm R."/>
            <person name="Martin F."/>
            <person name="Silar P."/>
            <person name="Natvig D."/>
            <person name="Lalanne C."/>
            <person name="Gautier V."/>
            <person name="Ament-velasquez S.L."/>
            <person name="Kruys A."/>
            <person name="Hutchinson M.I."/>
            <person name="Powell A.J."/>
            <person name="Barry K."/>
            <person name="Miller A.N."/>
            <person name="Grigoriev I.V."/>
            <person name="Debuchy R."/>
            <person name="Gladieux P."/>
            <person name="Thoren M.H."/>
            <person name="Johannesson H."/>
        </authorList>
    </citation>
    <scope>NUCLEOTIDE SEQUENCE</scope>
    <source>
        <strain evidence="2">SMH3391-2</strain>
    </source>
</reference>
<evidence type="ECO:0000313" key="2">
    <source>
        <dbReference type="EMBL" id="KAK0635602.1"/>
    </source>
</evidence>
<dbReference type="InterPro" id="IPR036282">
    <property type="entry name" value="Glutathione-S-Trfase_C_sf"/>
</dbReference>
<accession>A0AA40CEK3</accession>
<dbReference type="CDD" id="cd00299">
    <property type="entry name" value="GST_C_family"/>
    <property type="match status" value="1"/>
</dbReference>
<dbReference type="CDD" id="cd00570">
    <property type="entry name" value="GST_N_family"/>
    <property type="match status" value="1"/>
</dbReference>
<dbReference type="Pfam" id="PF25907">
    <property type="entry name" value="DUF7962"/>
    <property type="match status" value="1"/>
</dbReference>
<keyword evidence="3" id="KW-1185">Reference proteome</keyword>
<sequence>MSDSSATQPPPIVLYHYPASPYAKRLVWYMQLRGIPYVQCIQPMVMPRPDLTRLGIKYRRIPLLSIGRDVYLDTRLILQKLEAIYPNLPILGAAPGTEQKALERLLEAKVIDGGIFTSAALLLPTDLPAVRDPAFQKDRADYRNGVRMTKELAAALRPEALAEIKAVAALLETTLLADGRDWLLKTSQPSLADIEAVWPLHWLSILPGALPADQVSAKQFPLVFAWIARFQATVSAAAKSRGEKPKVVTGEEAHATITQSAFHEAGGGGVDASEPIVQSHGLRKGQVVELWPTDSGSSHKDVGKLVSLGSGEVVIETGAGVRLHAPRHGFRFHAAGAGGANL</sequence>
<proteinExistence type="predicted"/>
<comment type="caution">
    <text evidence="2">The sequence shown here is derived from an EMBL/GenBank/DDBJ whole genome shotgun (WGS) entry which is preliminary data.</text>
</comment>
<dbReference type="SUPFAM" id="SSF47616">
    <property type="entry name" value="GST C-terminal domain-like"/>
    <property type="match status" value="1"/>
</dbReference>